<accession>A0A7Y0LY63</accession>
<dbReference type="PANTHER" id="PTHR34473">
    <property type="entry name" value="UPF0699 TRANSMEMBRANE PROTEIN YDBS"/>
    <property type="match status" value="1"/>
</dbReference>
<feature type="transmembrane region" description="Helical" evidence="1">
    <location>
        <begin position="54"/>
        <end position="73"/>
    </location>
</feature>
<dbReference type="AlphaFoldDB" id="A0A7Y0LY63"/>
<dbReference type="PANTHER" id="PTHR34473:SF3">
    <property type="entry name" value="TRANSMEMBRANE PROTEIN-RELATED"/>
    <property type="match status" value="1"/>
</dbReference>
<dbReference type="Proteomes" id="UP000562124">
    <property type="component" value="Unassembled WGS sequence"/>
</dbReference>
<name>A0A7Y0LY63_CELFI</name>
<evidence type="ECO:0000256" key="1">
    <source>
        <dbReference type="SAM" id="Phobius"/>
    </source>
</evidence>
<dbReference type="Pfam" id="PF03703">
    <property type="entry name" value="bPH_2"/>
    <property type="match status" value="1"/>
</dbReference>
<evidence type="ECO:0000313" key="3">
    <source>
        <dbReference type="EMBL" id="NMR20351.1"/>
    </source>
</evidence>
<sequence>MTSHAGLSPFDPPDVEWTPVSPKLARARFIMVAVVGGLPLAGGVVAAALSGLAWLWAVPAVIGLLMLWDGLLIPRQVRAIGYAERADDLLIRKGILFRSLVVVPYGRMQYVDVQAGPLARAVGIASVQLHTASPGTDAVIDGLPPEEATRLRDRLASRGEARLAGL</sequence>
<keyword evidence="4" id="KW-1185">Reference proteome</keyword>
<reference evidence="3 4" key="1">
    <citation type="submission" date="2020-04" db="EMBL/GenBank/DDBJ databases">
        <title>Sequencing and Assembly of C. fimi.</title>
        <authorList>
            <person name="Ramsey A.R."/>
        </authorList>
    </citation>
    <scope>NUCLEOTIDE SEQUENCE [LARGE SCALE GENOMIC DNA]</scope>
    <source>
        <strain evidence="3 4">SB</strain>
    </source>
</reference>
<gene>
    <name evidence="3" type="ORF">HIR71_09005</name>
</gene>
<evidence type="ECO:0000259" key="2">
    <source>
        <dbReference type="Pfam" id="PF03703"/>
    </source>
</evidence>
<dbReference type="InterPro" id="IPR005182">
    <property type="entry name" value="YdbS-like_PH"/>
</dbReference>
<comment type="caution">
    <text evidence="3">The sequence shown here is derived from an EMBL/GenBank/DDBJ whole genome shotgun (WGS) entry which is preliminary data.</text>
</comment>
<keyword evidence="1" id="KW-0472">Membrane</keyword>
<proteinExistence type="predicted"/>
<feature type="domain" description="YdbS-like PH" evidence="2">
    <location>
        <begin position="78"/>
        <end position="155"/>
    </location>
</feature>
<keyword evidence="1" id="KW-0812">Transmembrane</keyword>
<dbReference type="RefSeq" id="WP_169324726.1">
    <property type="nucleotide sequence ID" value="NZ_JABCJJ010000011.1"/>
</dbReference>
<organism evidence="3 4">
    <name type="scientific">Cellulomonas fimi</name>
    <dbReference type="NCBI Taxonomy" id="1708"/>
    <lineage>
        <taxon>Bacteria</taxon>
        <taxon>Bacillati</taxon>
        <taxon>Actinomycetota</taxon>
        <taxon>Actinomycetes</taxon>
        <taxon>Micrococcales</taxon>
        <taxon>Cellulomonadaceae</taxon>
        <taxon>Cellulomonas</taxon>
    </lineage>
</organism>
<evidence type="ECO:0000313" key="4">
    <source>
        <dbReference type="Proteomes" id="UP000562124"/>
    </source>
</evidence>
<keyword evidence="1" id="KW-1133">Transmembrane helix</keyword>
<feature type="transmembrane region" description="Helical" evidence="1">
    <location>
        <begin position="29"/>
        <end position="48"/>
    </location>
</feature>
<dbReference type="EMBL" id="JABCJJ010000011">
    <property type="protein sequence ID" value="NMR20351.1"/>
    <property type="molecule type" value="Genomic_DNA"/>
</dbReference>
<protein>
    <submittedName>
        <fullName evidence="3">PH domain-containing protein</fullName>
    </submittedName>
</protein>